<dbReference type="GO" id="GO:0007018">
    <property type="term" value="P:microtubule-based movement"/>
    <property type="evidence" value="ECO:0007669"/>
    <property type="project" value="InterPro"/>
</dbReference>
<feature type="compositionally biased region" description="Basic and acidic residues" evidence="4">
    <location>
        <begin position="167"/>
        <end position="190"/>
    </location>
</feature>
<dbReference type="GO" id="GO:0015630">
    <property type="term" value="C:microtubule cytoskeleton"/>
    <property type="evidence" value="ECO:0007669"/>
    <property type="project" value="TreeGrafter"/>
</dbReference>
<dbReference type="PANTHER" id="PTHR47972:SF28">
    <property type="entry name" value="KINESIN-LIKE PROTEIN KLP-3"/>
    <property type="match status" value="1"/>
</dbReference>
<accession>A0A0D2NUQ3</accession>
<dbReference type="PROSITE" id="PS50067">
    <property type="entry name" value="KINESIN_MOTOR_2"/>
    <property type="match status" value="1"/>
</dbReference>
<keyword evidence="2" id="KW-0547">Nucleotide-binding</keyword>
<evidence type="ECO:0000313" key="6">
    <source>
        <dbReference type="EMBL" id="KIZ07821.1"/>
    </source>
</evidence>
<dbReference type="PANTHER" id="PTHR47972">
    <property type="entry name" value="KINESIN-LIKE PROTEIN KLP-3"/>
    <property type="match status" value="1"/>
</dbReference>
<feature type="binding site" evidence="2">
    <location>
        <begin position="331"/>
        <end position="338"/>
    </location>
    <ligand>
        <name>ATP</name>
        <dbReference type="ChEBI" id="CHEBI:30616"/>
    </ligand>
</feature>
<dbReference type="PRINTS" id="PR00380">
    <property type="entry name" value="KINESINHEAVY"/>
</dbReference>
<dbReference type="Pfam" id="PF00225">
    <property type="entry name" value="Kinesin"/>
    <property type="match status" value="1"/>
</dbReference>
<dbReference type="RefSeq" id="XP_013906840.1">
    <property type="nucleotide sequence ID" value="XM_014051386.1"/>
</dbReference>
<dbReference type="SMART" id="SM00129">
    <property type="entry name" value="KISc"/>
    <property type="match status" value="1"/>
</dbReference>
<evidence type="ECO:0000256" key="2">
    <source>
        <dbReference type="PROSITE-ProRule" id="PRU00283"/>
    </source>
</evidence>
<feature type="compositionally biased region" description="Low complexity" evidence="4">
    <location>
        <begin position="640"/>
        <end position="654"/>
    </location>
</feature>
<name>A0A0D2NUQ3_9CHLO</name>
<evidence type="ECO:0000259" key="5">
    <source>
        <dbReference type="PROSITE" id="PS50067"/>
    </source>
</evidence>
<feature type="region of interest" description="Disordered" evidence="4">
    <location>
        <begin position="165"/>
        <end position="190"/>
    </location>
</feature>
<feature type="compositionally biased region" description="Gly residues" evidence="4">
    <location>
        <begin position="603"/>
        <end position="613"/>
    </location>
</feature>
<dbReference type="GO" id="GO:0003777">
    <property type="term" value="F:microtubule motor activity"/>
    <property type="evidence" value="ECO:0007669"/>
    <property type="project" value="InterPro"/>
</dbReference>
<dbReference type="InterPro" id="IPR027417">
    <property type="entry name" value="P-loop_NTPase"/>
</dbReference>
<proteinExistence type="inferred from homology"/>
<evidence type="ECO:0000313" key="7">
    <source>
        <dbReference type="Proteomes" id="UP000054498"/>
    </source>
</evidence>
<comment type="similarity">
    <text evidence="2">Belongs to the TRAFAC class myosin-kinesin ATPase superfamily. Kinesin family.</text>
</comment>
<dbReference type="Gene3D" id="3.40.850.10">
    <property type="entry name" value="Kinesin motor domain"/>
    <property type="match status" value="1"/>
</dbReference>
<keyword evidence="1 2" id="KW-0505">Motor protein</keyword>
<keyword evidence="3" id="KW-0175">Coiled coil</keyword>
<protein>
    <recommendedName>
        <fullName evidence="5">Kinesin motor domain-containing protein</fullName>
    </recommendedName>
</protein>
<sequence>MLRVTRASINQAKQQWYVTAAEDDAARESDDEARHQAMGEALAEANERLLEKEVARSRLEAECRSLQQRVAEAEAAVAECERLKEENLEAWKAKYDLESTLSTMNAQLEGVQRERDGLAQDLEAMRRQMAIWQDRSAGDSDKSEREGKLLQEQLDARGAELAALRGHTTEVEADRDRAVQERQRAQQERAKAVEERDKAVAVIAQVASLQAALMEAQATVAAASAAAAEWKDNFLKERAVRRQLHEQLQVVRGNIRVMARVRPPQPCARSVINFPLEGLLTLQDPTSCRHREFEFDAVFGPDADQGRVFAEVLPLVRSCADGYNVCIFAYGQTGSGKTFTMQGPTEDPGINTRALQELFRIAAEEPDRTWSFSVAVLEIYNEAVHDLLALSSATGGSGAPGQDAVARCTRDVSALGAGELPPNMDRVQALLWRPVSTPDEVQDALREGSRARRTASTALNAVSSRSHALVSVKVRNMQEGRPVTTLMHLVDLAGSERIERSEVTGEQLKEAQAINKSLSALGDVISALQRRTPHIPFRNSKLTQVLQDSLCGSSKVMLVCNLSPEAISTQETLSSLNFASRAAQVELGPVKRVTADKQASSGGVAGASEGGGDARPSSACSSPTRGPSGLRTSRLGDRASPVPSVGGSPRPSGSFAKPARH</sequence>
<evidence type="ECO:0000256" key="1">
    <source>
        <dbReference type="ARBA" id="ARBA00023175"/>
    </source>
</evidence>
<feature type="domain" description="Kinesin motor" evidence="5">
    <location>
        <begin position="254"/>
        <end position="585"/>
    </location>
</feature>
<dbReference type="STRING" id="145388.A0A0D2NUQ3"/>
<dbReference type="KEGG" id="mng:MNEG_0145"/>
<dbReference type="SUPFAM" id="SSF52540">
    <property type="entry name" value="P-loop containing nucleoside triphosphate hydrolases"/>
    <property type="match status" value="1"/>
</dbReference>
<organism evidence="6 7">
    <name type="scientific">Monoraphidium neglectum</name>
    <dbReference type="NCBI Taxonomy" id="145388"/>
    <lineage>
        <taxon>Eukaryota</taxon>
        <taxon>Viridiplantae</taxon>
        <taxon>Chlorophyta</taxon>
        <taxon>core chlorophytes</taxon>
        <taxon>Chlorophyceae</taxon>
        <taxon>CS clade</taxon>
        <taxon>Sphaeropleales</taxon>
        <taxon>Selenastraceae</taxon>
        <taxon>Monoraphidium</taxon>
    </lineage>
</organism>
<dbReference type="InterPro" id="IPR027640">
    <property type="entry name" value="Kinesin-like_fam"/>
</dbReference>
<feature type="region of interest" description="Disordered" evidence="4">
    <location>
        <begin position="594"/>
        <end position="661"/>
    </location>
</feature>
<dbReference type="OrthoDB" id="3176171at2759"/>
<reference evidence="6 7" key="1">
    <citation type="journal article" date="2013" name="BMC Genomics">
        <title>Reconstruction of the lipid metabolism for the microalga Monoraphidium neglectum from its genome sequence reveals characteristics suitable for biofuel production.</title>
        <authorList>
            <person name="Bogen C."/>
            <person name="Al-Dilaimi A."/>
            <person name="Albersmeier A."/>
            <person name="Wichmann J."/>
            <person name="Grundmann M."/>
            <person name="Rupp O."/>
            <person name="Lauersen K.J."/>
            <person name="Blifernez-Klassen O."/>
            <person name="Kalinowski J."/>
            <person name="Goesmann A."/>
            <person name="Mussgnug J.H."/>
            <person name="Kruse O."/>
        </authorList>
    </citation>
    <scope>NUCLEOTIDE SEQUENCE [LARGE SCALE GENOMIC DNA]</scope>
    <source>
        <strain evidence="6 7">SAG 48.87</strain>
    </source>
</reference>
<dbReference type="InterPro" id="IPR036961">
    <property type="entry name" value="Kinesin_motor_dom_sf"/>
</dbReference>
<dbReference type="GO" id="GO:0005524">
    <property type="term" value="F:ATP binding"/>
    <property type="evidence" value="ECO:0007669"/>
    <property type="project" value="UniProtKB-UniRule"/>
</dbReference>
<dbReference type="Proteomes" id="UP000054498">
    <property type="component" value="Unassembled WGS sequence"/>
</dbReference>
<evidence type="ECO:0000256" key="3">
    <source>
        <dbReference type="SAM" id="Coils"/>
    </source>
</evidence>
<dbReference type="GeneID" id="25726263"/>
<feature type="coiled-coil region" evidence="3">
    <location>
        <begin position="42"/>
        <end position="135"/>
    </location>
</feature>
<evidence type="ECO:0000256" key="4">
    <source>
        <dbReference type="SAM" id="MobiDB-lite"/>
    </source>
</evidence>
<dbReference type="EMBL" id="KK100230">
    <property type="protein sequence ID" value="KIZ07821.1"/>
    <property type="molecule type" value="Genomic_DNA"/>
</dbReference>
<dbReference type="GO" id="GO:0008017">
    <property type="term" value="F:microtubule binding"/>
    <property type="evidence" value="ECO:0007669"/>
    <property type="project" value="InterPro"/>
</dbReference>
<gene>
    <name evidence="6" type="ORF">MNEG_0145</name>
</gene>
<keyword evidence="2" id="KW-0067">ATP-binding</keyword>
<dbReference type="InterPro" id="IPR001752">
    <property type="entry name" value="Kinesin_motor_dom"/>
</dbReference>
<dbReference type="AlphaFoldDB" id="A0A0D2NUQ3"/>
<keyword evidence="7" id="KW-1185">Reference proteome</keyword>